<comment type="caution">
    <text evidence="3">The sequence shown here is derived from an EMBL/GenBank/DDBJ whole genome shotgun (WGS) entry which is preliminary data.</text>
</comment>
<name>A0ABD5ZHF0_9EURY</name>
<proteinExistence type="predicted"/>
<dbReference type="RefSeq" id="WP_390224469.1">
    <property type="nucleotide sequence ID" value="NZ_JBHTAA010000005.1"/>
</dbReference>
<dbReference type="Proteomes" id="UP001596481">
    <property type="component" value="Unassembled WGS sequence"/>
</dbReference>
<dbReference type="InterPro" id="IPR021309">
    <property type="entry name" value="YgaP-like_TM"/>
</dbReference>
<feature type="transmembrane region" description="Helical" evidence="1">
    <location>
        <begin position="12"/>
        <end position="35"/>
    </location>
</feature>
<keyword evidence="4" id="KW-1185">Reference proteome</keyword>
<organism evidence="3 4">
    <name type="scientific">Haloferax namakaokahaiae</name>
    <dbReference type="NCBI Taxonomy" id="1748331"/>
    <lineage>
        <taxon>Archaea</taxon>
        <taxon>Methanobacteriati</taxon>
        <taxon>Methanobacteriota</taxon>
        <taxon>Stenosarchaea group</taxon>
        <taxon>Halobacteria</taxon>
        <taxon>Halobacteriales</taxon>
        <taxon>Haloferacaceae</taxon>
        <taxon>Haloferax</taxon>
    </lineage>
</organism>
<gene>
    <name evidence="3" type="ORF">ACFQJC_13955</name>
</gene>
<dbReference type="AlphaFoldDB" id="A0ABD5ZHF0"/>
<sequence length="91" mass="9472">MEKNVGGYDRILRAVLGPVLIIVAAAMFAGLLVIATATLQATIAVVALLVGAVLTVTAITQQCPLNRALGINTYKGAMEPERGTDTPRPRA</sequence>
<accession>A0ABD5ZHF0</accession>
<evidence type="ECO:0000256" key="1">
    <source>
        <dbReference type="SAM" id="Phobius"/>
    </source>
</evidence>
<evidence type="ECO:0000313" key="3">
    <source>
        <dbReference type="EMBL" id="MFC7204620.1"/>
    </source>
</evidence>
<feature type="transmembrane region" description="Helical" evidence="1">
    <location>
        <begin position="41"/>
        <end position="59"/>
    </location>
</feature>
<dbReference type="EMBL" id="JBHTAA010000005">
    <property type="protein sequence ID" value="MFC7204620.1"/>
    <property type="molecule type" value="Genomic_DNA"/>
</dbReference>
<protein>
    <submittedName>
        <fullName evidence="3">DUF2892 domain-containing protein</fullName>
    </submittedName>
</protein>
<evidence type="ECO:0000313" key="4">
    <source>
        <dbReference type="Proteomes" id="UP001596481"/>
    </source>
</evidence>
<reference evidence="3 4" key="1">
    <citation type="journal article" date="2019" name="Int. J. Syst. Evol. Microbiol.">
        <title>The Global Catalogue of Microorganisms (GCM) 10K type strain sequencing project: providing services to taxonomists for standard genome sequencing and annotation.</title>
        <authorList>
            <consortium name="The Broad Institute Genomics Platform"/>
            <consortium name="The Broad Institute Genome Sequencing Center for Infectious Disease"/>
            <person name="Wu L."/>
            <person name="Ma J."/>
        </authorList>
    </citation>
    <scope>NUCLEOTIDE SEQUENCE [LARGE SCALE GENOMIC DNA]</scope>
    <source>
        <strain evidence="3 4">DSM 29988</strain>
    </source>
</reference>
<keyword evidence="1" id="KW-0472">Membrane</keyword>
<dbReference type="Pfam" id="PF11127">
    <property type="entry name" value="YgaP-like_TM"/>
    <property type="match status" value="1"/>
</dbReference>
<evidence type="ECO:0000259" key="2">
    <source>
        <dbReference type="Pfam" id="PF11127"/>
    </source>
</evidence>
<feature type="domain" description="Inner membrane protein YgaP-like transmembrane" evidence="2">
    <location>
        <begin position="1"/>
        <end position="75"/>
    </location>
</feature>
<keyword evidence="1" id="KW-0812">Transmembrane</keyword>
<keyword evidence="1" id="KW-1133">Transmembrane helix</keyword>